<evidence type="ECO:0000256" key="2">
    <source>
        <dbReference type="SAM" id="MobiDB-lite"/>
    </source>
</evidence>
<dbReference type="OMA" id="WERKWEK"/>
<dbReference type="PANTHER" id="PTHR16151">
    <property type="entry name" value="HAUS AUGMIN-LIKE COMPLEX SUBUNIT 6"/>
    <property type="match status" value="1"/>
</dbReference>
<accession>A0A669QDW3</accession>
<dbReference type="GO" id="GO:0008017">
    <property type="term" value="F:microtubule binding"/>
    <property type="evidence" value="ECO:0007669"/>
    <property type="project" value="TreeGrafter"/>
</dbReference>
<dbReference type="InterPro" id="IPR028163">
    <property type="entry name" value="HAUS_6_N"/>
</dbReference>
<dbReference type="Proteomes" id="UP000472261">
    <property type="component" value="Unplaced"/>
</dbReference>
<evidence type="ECO:0000256" key="1">
    <source>
        <dbReference type="SAM" id="Coils"/>
    </source>
</evidence>
<evidence type="ECO:0000313" key="4">
    <source>
        <dbReference type="Ensembl" id="ENSPCLP00000016413.1"/>
    </source>
</evidence>
<dbReference type="AlphaFoldDB" id="A0A669QDW3"/>
<proteinExistence type="predicted"/>
<dbReference type="InterPro" id="IPR026797">
    <property type="entry name" value="HAUS_6"/>
</dbReference>
<sequence length="999" mass="112494">MCEFYLVFAVRLFDHLSQGGPDRPAGPSGPPLLPPPYALCGPAARPRLDPSAHAPHLPAVPALRFPVCSAPNRLGARRHHGLYLARSCPISARARSRGSAARRVRAGSGKWRRGVRWGRRPRPGVRSVRSLSERCSGGFQAPWTRRGIGRGSISGSTFWRWASIRRLPKELRASNCTWDRLYLISRTTEPSALLPSSCSLSWTRSRQKTPSDSDIPFVKAVRFSSKATHEAGERCRVARNELLQILLRKDYIIRKYEKTSQRLIKEIKQMKSEYAHLQQQLQKMKSKERNNRDSAERIQKVRSMWTLIMETFTSLKKEMEIVDSVCEGRVDQYVFDGTNVVVSVPPLLVDKVENATQEVCTGNLYEDEKLNFLTVIQLLNEALRILRDECYQFDSKNHLQPIVNMAKSQSKMLLRLKALRLRIEKQHFILSKSNSRRQKEWIMKWQSSLGWSSLCNRDLDLDVVQAVSEAEEDFEDHIFSQNPESDSDILDLWEISYKNSESTTSVSSSLTPTRWFASKSSELSETSENKDLLTEKDLHIEPDSGKEKPVPPKISEDGKEELSLLESWGNSEGHVTQRDAPVEKKDVLEKAKEELAEEIAKIMTSESPQSVGGRGVASDDLTSFLDFDPFLTRKQIPRTPENLLTEIRNSWRKAIQSEDLSDAELISTEEIIDAPVDASPAIQDKAAITLDGASSSSAVSNFDYPLSEQKSEGGSAKFRALKQMISQFNEPMLWEETSGILVGMDSDEEELEHAVSGESFIGKTKQSPCIYVEKSLNTPCISSEDSSKENILPSNHLLDLVDKDLQWNASPLLSSNCCEVDDFGMLHETTPKELNSRSSNKFVMSESGFDFLGSIFIPDNPLNQGNTQNLKPNLDSLLNRYRKLKKSVCGEGQELHEMFPGDESLSYFSDLSLTPEEGERDDLHVSVECFSLDEEFTKVQSPVSLPDKNPSLPSLLAFSKHVEEVSSNIDEIPLDPINKLKDKEELNEKLSTKEPPSLL</sequence>
<feature type="region of interest" description="Disordered" evidence="2">
    <location>
        <begin position="518"/>
        <end position="558"/>
    </location>
</feature>
<keyword evidence="1" id="KW-0175">Coiled coil</keyword>
<name>A0A669QDW3_PHACC</name>
<evidence type="ECO:0000313" key="5">
    <source>
        <dbReference type="Proteomes" id="UP000472261"/>
    </source>
</evidence>
<dbReference type="Pfam" id="PF14661">
    <property type="entry name" value="HAUS6_N"/>
    <property type="match status" value="1"/>
</dbReference>
<dbReference type="Ensembl" id="ENSPCLT00000021634.1">
    <property type="protein sequence ID" value="ENSPCLP00000016413.1"/>
    <property type="gene ID" value="ENSPCLG00000013377.1"/>
</dbReference>
<feature type="coiled-coil region" evidence="1">
    <location>
        <begin position="253"/>
        <end position="297"/>
    </location>
</feature>
<keyword evidence="5" id="KW-1185">Reference proteome</keyword>
<reference evidence="4" key="2">
    <citation type="submission" date="2025-09" db="UniProtKB">
        <authorList>
            <consortium name="Ensembl"/>
        </authorList>
    </citation>
    <scope>IDENTIFICATION</scope>
</reference>
<dbReference type="GO" id="GO:1990498">
    <property type="term" value="C:mitotic spindle microtubule"/>
    <property type="evidence" value="ECO:0007669"/>
    <property type="project" value="TreeGrafter"/>
</dbReference>
<gene>
    <name evidence="4" type="primary">HAUS6</name>
</gene>
<protein>
    <submittedName>
        <fullName evidence="4">HAUS augmin like complex subunit 6</fullName>
    </submittedName>
</protein>
<feature type="compositionally biased region" description="Basic and acidic residues" evidence="2">
    <location>
        <begin position="527"/>
        <end position="558"/>
    </location>
</feature>
<reference evidence="4" key="1">
    <citation type="submission" date="2025-08" db="UniProtKB">
        <authorList>
            <consortium name="Ensembl"/>
        </authorList>
    </citation>
    <scope>IDENTIFICATION</scope>
</reference>
<organism evidence="4 5">
    <name type="scientific">Phasianus colchicus</name>
    <name type="common">Common pheasant</name>
    <dbReference type="NCBI Taxonomy" id="9054"/>
    <lineage>
        <taxon>Eukaryota</taxon>
        <taxon>Metazoa</taxon>
        <taxon>Chordata</taxon>
        <taxon>Craniata</taxon>
        <taxon>Vertebrata</taxon>
        <taxon>Euteleostomi</taxon>
        <taxon>Archelosauria</taxon>
        <taxon>Archosauria</taxon>
        <taxon>Dinosauria</taxon>
        <taxon>Saurischia</taxon>
        <taxon>Theropoda</taxon>
        <taxon>Coelurosauria</taxon>
        <taxon>Aves</taxon>
        <taxon>Neognathae</taxon>
        <taxon>Galloanserae</taxon>
        <taxon>Galliformes</taxon>
        <taxon>Phasianidae</taxon>
        <taxon>Phasianinae</taxon>
        <taxon>Phasianus</taxon>
    </lineage>
</organism>
<dbReference type="GO" id="GO:0070652">
    <property type="term" value="C:HAUS complex"/>
    <property type="evidence" value="ECO:0007669"/>
    <property type="project" value="InterPro"/>
</dbReference>
<dbReference type="GO" id="GO:0051225">
    <property type="term" value="P:spindle assembly"/>
    <property type="evidence" value="ECO:0007669"/>
    <property type="project" value="InterPro"/>
</dbReference>
<feature type="domain" description="HAUS augmin-like complex subunit 6 N-terminal" evidence="3">
    <location>
        <begin position="219"/>
        <end position="306"/>
    </location>
</feature>
<dbReference type="PANTHER" id="PTHR16151:SF2">
    <property type="entry name" value="HAUS AUGMIN-LIKE COMPLEX SUBUNIT 6"/>
    <property type="match status" value="1"/>
</dbReference>
<evidence type="ECO:0000259" key="3">
    <source>
        <dbReference type="Pfam" id="PF14661"/>
    </source>
</evidence>